<keyword evidence="4" id="KW-1185">Reference proteome</keyword>
<feature type="domain" description="DUF6604" evidence="2">
    <location>
        <begin position="13"/>
        <end position="154"/>
    </location>
</feature>
<dbReference type="Proteomes" id="UP000193240">
    <property type="component" value="Unassembled WGS sequence"/>
</dbReference>
<dbReference type="STRING" id="105696.A0A1Y2LHS2"/>
<name>A0A1Y2LHS2_EPING</name>
<feature type="region of interest" description="Disordered" evidence="1">
    <location>
        <begin position="137"/>
        <end position="163"/>
    </location>
</feature>
<evidence type="ECO:0000256" key="1">
    <source>
        <dbReference type="SAM" id="MobiDB-lite"/>
    </source>
</evidence>
<evidence type="ECO:0000313" key="4">
    <source>
        <dbReference type="Proteomes" id="UP000193240"/>
    </source>
</evidence>
<dbReference type="OMA" id="PVAQMFK"/>
<evidence type="ECO:0000259" key="2">
    <source>
        <dbReference type="Pfam" id="PF20253"/>
    </source>
</evidence>
<dbReference type="EMBL" id="KZ107864">
    <property type="protein sequence ID" value="OSS43494.1"/>
    <property type="molecule type" value="Genomic_DNA"/>
</dbReference>
<dbReference type="InterPro" id="IPR046539">
    <property type="entry name" value="DUF6604"/>
</dbReference>
<sequence length="753" mass="85424">MPGLPKNLLSTYRKYENHTNSIAQWLTTTAKARGYSSPKSKGVGKSAKAPQGKQTYTIPVKEWMPMASFIAGLIEPPVIVPVELATLLDITISLRQSFSEDSTKFLGDSFDQDSSDRHAFFLDILKNIRNISSPLMSEAHAATRKPNTTSAPDTPSTSAPTYYAERPNDIEEDFFVFHLLLHDLSRLRTEVSKAWAGYKKGGYDLIAASITTNTAVDLARSMVEDLKSVFTRRGGAIRMLQIWYASACIAEGTTEAHKQRPTDDMNFAMFKTADAMFWPAYTILNAFSRMHNVNPHPEMKCGFYGTYNPASNRDRKSARDKFTEDKILLLEMLPEFYFYCHATKPNSSPVENVFACLLQTMFETKEVHLPLVFAATLFLDIHHTLRAEVDYGFKRLIDATHFIVGDIRGELEFHKDIKTETWPKQNDDVMQQFVDTIEFWVHEDQQRKLAPRIKRLHTPEPFHLYRKHPWSCGLWSAVDGDKTQDLLRKDFNIVIGLQEPQTFFSGEAPTISDKCLKRFALAIGASAANLAKSTRTKRGLVHSKKGPKRLRELGAIMQAFKSRICDANGPKDVRAEDVQKVLENSSWQCELDDSDNAQQIFKDIGDTPKKVPAIQLSISKCVGLIRNLLHGEVIEIAFDYFRLHQQCWRLLRIVNYHVREDLIRIYGPEYMQKESELPFIVGYVLMTASRSQELGELLIAKQPGVQITRKVQEGARYVVEGLIASGAGGLIVEQILPRALYLHIEFEVEEDIN</sequence>
<dbReference type="PANTHER" id="PTHR38795:SF1">
    <property type="entry name" value="DUF6604 DOMAIN-CONTAINING PROTEIN"/>
    <property type="match status" value="1"/>
</dbReference>
<accession>A0A1Y2LHS2</accession>
<dbReference type="PANTHER" id="PTHR38795">
    <property type="entry name" value="DUF6604 DOMAIN-CONTAINING PROTEIN"/>
    <property type="match status" value="1"/>
</dbReference>
<feature type="compositionally biased region" description="Low complexity" evidence="1">
    <location>
        <begin position="148"/>
        <end position="161"/>
    </location>
</feature>
<evidence type="ECO:0000313" key="3">
    <source>
        <dbReference type="EMBL" id="OSS43494.1"/>
    </source>
</evidence>
<protein>
    <recommendedName>
        <fullName evidence="2">DUF6604 domain-containing protein</fullName>
    </recommendedName>
</protein>
<gene>
    <name evidence="3" type="ORF">B5807_11877</name>
</gene>
<reference evidence="3 4" key="1">
    <citation type="journal article" date="2017" name="Genome Announc.">
        <title>Genome sequence of the saprophytic ascomycete Epicoccum nigrum ICMP 19927 strain isolated from New Zealand.</title>
        <authorList>
            <person name="Fokin M."/>
            <person name="Fleetwood D."/>
            <person name="Weir B.S."/>
            <person name="Villas-Boas S.G."/>
        </authorList>
    </citation>
    <scope>NUCLEOTIDE SEQUENCE [LARGE SCALE GENOMIC DNA]</scope>
    <source>
        <strain evidence="3 4">ICMP 19927</strain>
    </source>
</reference>
<proteinExistence type="predicted"/>
<organism evidence="3 4">
    <name type="scientific">Epicoccum nigrum</name>
    <name type="common">Soil fungus</name>
    <name type="synonym">Epicoccum purpurascens</name>
    <dbReference type="NCBI Taxonomy" id="105696"/>
    <lineage>
        <taxon>Eukaryota</taxon>
        <taxon>Fungi</taxon>
        <taxon>Dikarya</taxon>
        <taxon>Ascomycota</taxon>
        <taxon>Pezizomycotina</taxon>
        <taxon>Dothideomycetes</taxon>
        <taxon>Pleosporomycetidae</taxon>
        <taxon>Pleosporales</taxon>
        <taxon>Pleosporineae</taxon>
        <taxon>Didymellaceae</taxon>
        <taxon>Epicoccum</taxon>
    </lineage>
</organism>
<dbReference type="InParanoid" id="A0A1Y2LHS2"/>
<dbReference type="Pfam" id="PF20253">
    <property type="entry name" value="DUF6604"/>
    <property type="match status" value="1"/>
</dbReference>
<dbReference type="AlphaFoldDB" id="A0A1Y2LHS2"/>